<dbReference type="InterPro" id="IPR052721">
    <property type="entry name" value="ET_Amicyanin"/>
</dbReference>
<evidence type="ECO:0000259" key="2">
    <source>
        <dbReference type="Pfam" id="PF13473"/>
    </source>
</evidence>
<comment type="caution">
    <text evidence="3">The sequence shown here is derived from an EMBL/GenBank/DDBJ whole genome shotgun (WGS) entry which is preliminary data.</text>
</comment>
<dbReference type="PANTHER" id="PTHR36507">
    <property type="entry name" value="BLL1555 PROTEIN"/>
    <property type="match status" value="1"/>
</dbReference>
<dbReference type="InterPro" id="IPR008972">
    <property type="entry name" value="Cupredoxin"/>
</dbReference>
<feature type="domain" description="EfeO-type cupredoxin-like" evidence="2">
    <location>
        <begin position="10"/>
        <end position="107"/>
    </location>
</feature>
<accession>A0ABP8LK58</accession>
<dbReference type="Gene3D" id="2.60.40.420">
    <property type="entry name" value="Cupredoxins - blue copper proteins"/>
    <property type="match status" value="1"/>
</dbReference>
<feature type="signal peptide" evidence="1">
    <location>
        <begin position="1"/>
        <end position="26"/>
    </location>
</feature>
<organism evidence="3 4">
    <name type="scientific">Georgenia halophila</name>
    <dbReference type="NCBI Taxonomy" id="620889"/>
    <lineage>
        <taxon>Bacteria</taxon>
        <taxon>Bacillati</taxon>
        <taxon>Actinomycetota</taxon>
        <taxon>Actinomycetes</taxon>
        <taxon>Micrococcales</taxon>
        <taxon>Bogoriellaceae</taxon>
        <taxon>Georgenia</taxon>
    </lineage>
</organism>
<name>A0ABP8LK58_9MICO</name>
<keyword evidence="4" id="KW-1185">Reference proteome</keyword>
<dbReference type="EMBL" id="BAABGN010000013">
    <property type="protein sequence ID" value="GAA4431306.1"/>
    <property type="molecule type" value="Genomic_DNA"/>
</dbReference>
<dbReference type="InterPro" id="IPR028096">
    <property type="entry name" value="EfeO_Cupredoxin"/>
</dbReference>
<evidence type="ECO:0000313" key="3">
    <source>
        <dbReference type="EMBL" id="GAA4431306.1"/>
    </source>
</evidence>
<dbReference type="RefSeq" id="WP_345218020.1">
    <property type="nucleotide sequence ID" value="NZ_BAABGN010000013.1"/>
</dbReference>
<dbReference type="Proteomes" id="UP001500622">
    <property type="component" value="Unassembled WGS sequence"/>
</dbReference>
<proteinExistence type="predicted"/>
<dbReference type="PANTHER" id="PTHR36507:SF1">
    <property type="entry name" value="BLL1555 PROTEIN"/>
    <property type="match status" value="1"/>
</dbReference>
<protein>
    <recommendedName>
        <fullName evidence="2">EfeO-type cupredoxin-like domain-containing protein</fullName>
    </recommendedName>
</protein>
<dbReference type="SUPFAM" id="SSF49503">
    <property type="entry name" value="Cupredoxins"/>
    <property type="match status" value="1"/>
</dbReference>
<feature type="chain" id="PRO_5045746018" description="EfeO-type cupredoxin-like domain-containing protein" evidence="1">
    <location>
        <begin position="27"/>
        <end position="113"/>
    </location>
</feature>
<dbReference type="Pfam" id="PF13473">
    <property type="entry name" value="Cupredoxin_1"/>
    <property type="match status" value="1"/>
</dbReference>
<keyword evidence="1" id="KW-0732">Signal</keyword>
<evidence type="ECO:0000256" key="1">
    <source>
        <dbReference type="SAM" id="SignalP"/>
    </source>
</evidence>
<reference evidence="4" key="1">
    <citation type="journal article" date="2019" name="Int. J. Syst. Evol. Microbiol.">
        <title>The Global Catalogue of Microorganisms (GCM) 10K type strain sequencing project: providing services to taxonomists for standard genome sequencing and annotation.</title>
        <authorList>
            <consortium name="The Broad Institute Genomics Platform"/>
            <consortium name="The Broad Institute Genome Sequencing Center for Infectious Disease"/>
            <person name="Wu L."/>
            <person name="Ma J."/>
        </authorList>
    </citation>
    <scope>NUCLEOTIDE SEQUENCE [LARGE SCALE GENOMIC DNA]</scope>
    <source>
        <strain evidence="4">JCM 17810</strain>
    </source>
</reference>
<evidence type="ECO:0000313" key="4">
    <source>
        <dbReference type="Proteomes" id="UP001500622"/>
    </source>
</evidence>
<sequence length="113" mass="11952">MSPARRRSLLAAAVVTGAMTLAGCTADPDVAVVSVDDGGFEPSTLTVPVGTEVRWVNDGATWHTVTPEEADSGWDSGRLRPGRTFAHRFGEEGAFVFRCEAHAQEVGVVEVVP</sequence>
<dbReference type="PROSITE" id="PS51257">
    <property type="entry name" value="PROKAR_LIPOPROTEIN"/>
    <property type="match status" value="1"/>
</dbReference>
<gene>
    <name evidence="3" type="ORF">GCM10023169_35700</name>
</gene>